<evidence type="ECO:0000259" key="2">
    <source>
        <dbReference type="Pfam" id="PF18852"/>
    </source>
</evidence>
<dbReference type="Proteomes" id="UP000429811">
    <property type="component" value="Unassembled WGS sequence"/>
</dbReference>
<gene>
    <name evidence="3" type="ORF">GKE90_04950</name>
</gene>
<protein>
    <recommendedName>
        <fullName evidence="2">Large polyvalent protein associated domain-containing protein</fullName>
    </recommendedName>
</protein>
<dbReference type="EMBL" id="WKPO01000005">
    <property type="protein sequence ID" value="MSB48052.1"/>
    <property type="molecule type" value="Genomic_DNA"/>
</dbReference>
<feature type="region of interest" description="Disordered" evidence="1">
    <location>
        <begin position="225"/>
        <end position="268"/>
    </location>
</feature>
<name>A0A6I2RCP2_FLAPL</name>
<dbReference type="RefSeq" id="WP_154250157.1">
    <property type="nucleotide sequence ID" value="NZ_JADMVC010000009.1"/>
</dbReference>
<comment type="caution">
    <text evidence="3">The sequence shown here is derived from an EMBL/GenBank/DDBJ whole genome shotgun (WGS) entry which is preliminary data.</text>
</comment>
<organism evidence="3 4">
    <name type="scientific">Flavonifractor plautii</name>
    <name type="common">Fusobacterium plautii</name>
    <dbReference type="NCBI Taxonomy" id="292800"/>
    <lineage>
        <taxon>Bacteria</taxon>
        <taxon>Bacillati</taxon>
        <taxon>Bacillota</taxon>
        <taxon>Clostridia</taxon>
        <taxon>Eubacteriales</taxon>
        <taxon>Oscillospiraceae</taxon>
        <taxon>Flavonifractor</taxon>
    </lineage>
</organism>
<feature type="compositionally biased region" description="Basic residues" evidence="1">
    <location>
        <begin position="244"/>
        <end position="259"/>
    </location>
</feature>
<dbReference type="AlphaFoldDB" id="A0A6I2RCP2"/>
<evidence type="ECO:0000256" key="1">
    <source>
        <dbReference type="SAM" id="MobiDB-lite"/>
    </source>
</evidence>
<evidence type="ECO:0000313" key="4">
    <source>
        <dbReference type="Proteomes" id="UP000429811"/>
    </source>
</evidence>
<proteinExistence type="predicted"/>
<accession>A0A6I2RCP2</accession>
<reference evidence="3 4" key="1">
    <citation type="journal article" date="2019" name="Nat. Med.">
        <title>A library of human gut bacterial isolates paired with longitudinal multiomics data enables mechanistic microbiome research.</title>
        <authorList>
            <person name="Poyet M."/>
            <person name="Groussin M."/>
            <person name="Gibbons S.M."/>
            <person name="Avila-Pacheco J."/>
            <person name="Jiang X."/>
            <person name="Kearney S.M."/>
            <person name="Perrotta A.R."/>
            <person name="Berdy B."/>
            <person name="Zhao S."/>
            <person name="Lieberman T.D."/>
            <person name="Swanson P.K."/>
            <person name="Smith M."/>
            <person name="Roesemann S."/>
            <person name="Alexander J.E."/>
            <person name="Rich S.A."/>
            <person name="Livny J."/>
            <person name="Vlamakis H."/>
            <person name="Clish C."/>
            <person name="Bullock K."/>
            <person name="Deik A."/>
            <person name="Scott J."/>
            <person name="Pierce K.A."/>
            <person name="Xavier R.J."/>
            <person name="Alm E.J."/>
        </authorList>
    </citation>
    <scope>NUCLEOTIDE SEQUENCE [LARGE SCALE GENOMIC DNA]</scope>
    <source>
        <strain evidence="3 4">BIOML-A5</strain>
    </source>
</reference>
<dbReference type="InterPro" id="IPR040672">
    <property type="entry name" value="LPD34"/>
</dbReference>
<sequence>MGYTHLDPGRELEISSHIYFSSSQSDLSELVKLSPDALKEQEQASVDQEKAIYAEILKVSEKWVQQAMKTCELRKAQQYLTIPPTPHTANVWIDGEYDWHEISNMVYKMSWRVYENTRYDKAKKESVPVSWEISWYLTFNTPREPDYSGPGRQIAGQDRKRFTDKAAMEKYLQGRINAYAHLFTELSPPIPKGEERRFSVNGILLPGYTVEVPEKTPQEVADELLGFLEDGDTPPPPAEPEKPKHQHPSRPTHKKPQPRKQRDSAPTR</sequence>
<evidence type="ECO:0000313" key="3">
    <source>
        <dbReference type="EMBL" id="MSB48052.1"/>
    </source>
</evidence>
<dbReference type="Pfam" id="PF18852">
    <property type="entry name" value="LPD34"/>
    <property type="match status" value="1"/>
</dbReference>
<feature type="domain" description="Large polyvalent protein associated" evidence="2">
    <location>
        <begin position="3"/>
        <end position="211"/>
    </location>
</feature>